<evidence type="ECO:0000313" key="3">
    <source>
        <dbReference type="Proteomes" id="UP001176941"/>
    </source>
</evidence>
<dbReference type="EMBL" id="OX459947">
    <property type="protein sequence ID" value="CAI9153848.1"/>
    <property type="molecule type" value="Genomic_DNA"/>
</dbReference>
<gene>
    <name evidence="2" type="ORF">MRATA1EN1_LOCUS2810</name>
</gene>
<evidence type="ECO:0000313" key="2">
    <source>
        <dbReference type="EMBL" id="CAI9153848.1"/>
    </source>
</evidence>
<feature type="region of interest" description="Disordered" evidence="1">
    <location>
        <begin position="56"/>
        <end position="77"/>
    </location>
</feature>
<keyword evidence="3" id="KW-1185">Reference proteome</keyword>
<dbReference type="Proteomes" id="UP001176941">
    <property type="component" value="Chromosome 11"/>
</dbReference>
<accession>A0ABN8XWT4</accession>
<feature type="region of interest" description="Disordered" evidence="1">
    <location>
        <begin position="110"/>
        <end position="166"/>
    </location>
</feature>
<proteinExistence type="predicted"/>
<organism evidence="2 3">
    <name type="scientific">Rangifer tarandus platyrhynchus</name>
    <name type="common">Svalbard reindeer</name>
    <dbReference type="NCBI Taxonomy" id="3082113"/>
    <lineage>
        <taxon>Eukaryota</taxon>
        <taxon>Metazoa</taxon>
        <taxon>Chordata</taxon>
        <taxon>Craniata</taxon>
        <taxon>Vertebrata</taxon>
        <taxon>Euteleostomi</taxon>
        <taxon>Mammalia</taxon>
        <taxon>Eutheria</taxon>
        <taxon>Laurasiatheria</taxon>
        <taxon>Artiodactyla</taxon>
        <taxon>Ruminantia</taxon>
        <taxon>Pecora</taxon>
        <taxon>Cervidae</taxon>
        <taxon>Odocoileinae</taxon>
        <taxon>Rangifer</taxon>
    </lineage>
</organism>
<reference evidence="2" key="1">
    <citation type="submission" date="2023-04" db="EMBL/GenBank/DDBJ databases">
        <authorList>
            <consortium name="ELIXIR-Norway"/>
        </authorList>
    </citation>
    <scope>NUCLEOTIDE SEQUENCE [LARGE SCALE GENOMIC DNA]</scope>
</reference>
<evidence type="ECO:0000256" key="1">
    <source>
        <dbReference type="SAM" id="MobiDB-lite"/>
    </source>
</evidence>
<name>A0ABN8XWT4_RANTA</name>
<sequence>MSWKKRPDFFPGPPIHVCRSISLSFQPFCSPLLPVLGSLGPRSHCQLCPDARSHPVEPARPQPCDLPRGHSPRWRPTGPGLETLLGFKSPKADMNSSFCPPASPLLCPSGPTELAEARQTQAPAHSSLSGTLPLYPSGLPPPPSANVFSRHPAPSPPGHTQASHTSSPVLTCFPTWPQLQGGNLASVTLRQLLPLTDTPSPPPPLSYLGLAQRSHPSLTSLPEISVSAWGQHLAKPPDGPAPTLGGFCLDNFAYQCQGDRVPCPALASHVSSWASCWLDASSETPPSLTKQSMLFSPEDAIRLSRQLMSHQIIISLFTV</sequence>
<protein>
    <submittedName>
        <fullName evidence="2">Uncharacterized protein</fullName>
    </submittedName>
</protein>
<feature type="compositionally biased region" description="Low complexity" evidence="1">
    <location>
        <begin position="126"/>
        <end position="137"/>
    </location>
</feature>